<dbReference type="EMBL" id="JAPWDO010000004">
    <property type="protein sequence ID" value="KAJ5472426.1"/>
    <property type="molecule type" value="Genomic_DNA"/>
</dbReference>
<dbReference type="Proteomes" id="UP001147760">
    <property type="component" value="Unassembled WGS sequence"/>
</dbReference>
<reference evidence="2" key="2">
    <citation type="journal article" date="2023" name="IMA Fungus">
        <title>Comparative genomic study of the Penicillium genus elucidates a diverse pangenome and 15 lateral gene transfer events.</title>
        <authorList>
            <person name="Petersen C."/>
            <person name="Sorensen T."/>
            <person name="Nielsen M.R."/>
            <person name="Sondergaard T.E."/>
            <person name="Sorensen J.L."/>
            <person name="Fitzpatrick D.A."/>
            <person name="Frisvad J.C."/>
            <person name="Nielsen K.L."/>
        </authorList>
    </citation>
    <scope>NUCLEOTIDE SEQUENCE</scope>
    <source>
        <strain evidence="2">IBT 17660</strain>
    </source>
</reference>
<accession>A0A9W9WRM3</accession>
<proteinExistence type="predicted"/>
<protein>
    <submittedName>
        <fullName evidence="2">Uncharacterized protein</fullName>
    </submittedName>
</protein>
<name>A0A9W9WRM3_9EURO</name>
<evidence type="ECO:0000256" key="1">
    <source>
        <dbReference type="SAM" id="MobiDB-lite"/>
    </source>
</evidence>
<evidence type="ECO:0000313" key="2">
    <source>
        <dbReference type="EMBL" id="KAJ5472426.1"/>
    </source>
</evidence>
<evidence type="ECO:0000313" key="3">
    <source>
        <dbReference type="Proteomes" id="UP001147760"/>
    </source>
</evidence>
<organism evidence="2 3">
    <name type="scientific">Penicillium desertorum</name>
    <dbReference type="NCBI Taxonomy" id="1303715"/>
    <lineage>
        <taxon>Eukaryota</taxon>
        <taxon>Fungi</taxon>
        <taxon>Dikarya</taxon>
        <taxon>Ascomycota</taxon>
        <taxon>Pezizomycotina</taxon>
        <taxon>Eurotiomycetes</taxon>
        <taxon>Eurotiomycetidae</taxon>
        <taxon>Eurotiales</taxon>
        <taxon>Aspergillaceae</taxon>
        <taxon>Penicillium</taxon>
    </lineage>
</organism>
<keyword evidence="3" id="KW-1185">Reference proteome</keyword>
<comment type="caution">
    <text evidence="2">The sequence shown here is derived from an EMBL/GenBank/DDBJ whole genome shotgun (WGS) entry which is preliminary data.</text>
</comment>
<feature type="region of interest" description="Disordered" evidence="1">
    <location>
        <begin position="29"/>
        <end position="59"/>
    </location>
</feature>
<sequence>MKQDQSDEIGSQHLEGRGWYEGCLEKKLEEEEEGKGGERYEFTEEQKSAKHPIIWGKWR</sequence>
<feature type="compositionally biased region" description="Basic and acidic residues" evidence="1">
    <location>
        <begin position="29"/>
        <end position="48"/>
    </location>
</feature>
<gene>
    <name evidence="2" type="ORF">N7530_006427</name>
</gene>
<reference evidence="2" key="1">
    <citation type="submission" date="2022-12" db="EMBL/GenBank/DDBJ databases">
        <authorList>
            <person name="Petersen C."/>
        </authorList>
    </citation>
    <scope>NUCLEOTIDE SEQUENCE</scope>
    <source>
        <strain evidence="2">IBT 17660</strain>
    </source>
</reference>
<dbReference type="AlphaFoldDB" id="A0A9W9WRM3"/>